<dbReference type="RefSeq" id="WP_284827012.1">
    <property type="nucleotide sequence ID" value="NZ_JASOOY020000035.1"/>
</dbReference>
<proteinExistence type="predicted"/>
<dbReference type="InterPro" id="IPR004960">
    <property type="entry name" value="LipA_acyltrans"/>
</dbReference>
<evidence type="ECO:0000256" key="3">
    <source>
        <dbReference type="ARBA" id="ARBA00022519"/>
    </source>
</evidence>
<comment type="subcellular location">
    <subcellularLocation>
        <location evidence="1">Cell inner membrane</location>
    </subcellularLocation>
</comment>
<name>A0AAW9SX96_CORAY</name>
<keyword evidence="5" id="KW-0472">Membrane</keyword>
<dbReference type="EMBL" id="JASOOY020000035">
    <property type="protein sequence ID" value="MEO3718145.1"/>
    <property type="molecule type" value="Genomic_DNA"/>
</dbReference>
<dbReference type="GO" id="GO:0009247">
    <property type="term" value="P:glycolipid biosynthetic process"/>
    <property type="evidence" value="ECO:0007669"/>
    <property type="project" value="UniProtKB-ARBA"/>
</dbReference>
<dbReference type="NCBIfam" id="NF005919">
    <property type="entry name" value="PRK07920.1"/>
    <property type="match status" value="1"/>
</dbReference>
<keyword evidence="2" id="KW-1003">Cell membrane</keyword>
<sequence>MTSFFLPRSKDDFVALGYMAGWKIFGLLPESVAYRIGNIAADRVAANPATTRQLRKNLARVMGCPPEEVPQGLIRASMRSYLRYWVEAFRLPSIASPELADTVESTSDGLERVAEALEAGDSIVIPLPHSGNWDMAGMWLVSRHGRFSTVAERLKPEVLYDAFVEYRESLGFRILPLTGGKPAMPELQRRLEDGGVVCLLSDRDFGGHGVPVTFFGEQTTMPVGAAKLALDTGARLMPAGLSYTRDGWRFVAHPFVPTEGRNLADIVQDIATVFESDIAQHPADWHMMQPLWPADKKRSK</sequence>
<dbReference type="Pfam" id="PF03279">
    <property type="entry name" value="Lip_A_acyltrans"/>
    <property type="match status" value="1"/>
</dbReference>
<evidence type="ECO:0000256" key="4">
    <source>
        <dbReference type="ARBA" id="ARBA00022679"/>
    </source>
</evidence>
<evidence type="ECO:0000256" key="6">
    <source>
        <dbReference type="ARBA" id="ARBA00023315"/>
    </source>
</evidence>
<comment type="caution">
    <text evidence="7">The sequence shown here is derived from an EMBL/GenBank/DDBJ whole genome shotgun (WGS) entry which is preliminary data.</text>
</comment>
<keyword evidence="3" id="KW-0997">Cell inner membrane</keyword>
<dbReference type="GO" id="GO:0005886">
    <property type="term" value="C:plasma membrane"/>
    <property type="evidence" value="ECO:0007669"/>
    <property type="project" value="UniProtKB-SubCell"/>
</dbReference>
<evidence type="ECO:0000256" key="2">
    <source>
        <dbReference type="ARBA" id="ARBA00022475"/>
    </source>
</evidence>
<reference evidence="7" key="2">
    <citation type="submission" date="2024-05" db="EMBL/GenBank/DDBJ databases">
        <authorList>
            <person name="Wolfe A."/>
        </authorList>
    </citation>
    <scope>NUCLEOTIDE SEQUENCE</scope>
    <source>
        <strain evidence="7">UMB1064</strain>
    </source>
</reference>
<protein>
    <submittedName>
        <fullName evidence="7">Phosphatidylinositol mannoside acyltransferase</fullName>
    </submittedName>
</protein>
<keyword evidence="4" id="KW-0808">Transferase</keyword>
<evidence type="ECO:0000313" key="8">
    <source>
        <dbReference type="Proteomes" id="UP001223646"/>
    </source>
</evidence>
<reference evidence="7" key="1">
    <citation type="submission" date="2023-05" db="EMBL/GenBank/DDBJ databases">
        <authorList>
            <person name="Du J."/>
        </authorList>
    </citation>
    <scope>NUCLEOTIDE SEQUENCE</scope>
    <source>
        <strain evidence="7">UMB1064</strain>
    </source>
</reference>
<gene>
    <name evidence="7" type="ORF">QP460_011220</name>
</gene>
<dbReference type="CDD" id="cd07984">
    <property type="entry name" value="LPLAT_LABLAT-like"/>
    <property type="match status" value="1"/>
</dbReference>
<dbReference type="PANTHER" id="PTHR30606:SF10">
    <property type="entry name" value="PHOSPHATIDYLINOSITOL MANNOSIDE ACYLTRANSFERASE"/>
    <property type="match status" value="1"/>
</dbReference>
<dbReference type="Proteomes" id="UP001223646">
    <property type="component" value="Unassembled WGS sequence"/>
</dbReference>
<accession>A0AAW9SX96</accession>
<dbReference type="GO" id="GO:0016746">
    <property type="term" value="F:acyltransferase activity"/>
    <property type="evidence" value="ECO:0007669"/>
    <property type="project" value="UniProtKB-KW"/>
</dbReference>
<evidence type="ECO:0000256" key="1">
    <source>
        <dbReference type="ARBA" id="ARBA00004533"/>
    </source>
</evidence>
<evidence type="ECO:0000256" key="5">
    <source>
        <dbReference type="ARBA" id="ARBA00023136"/>
    </source>
</evidence>
<keyword evidence="6 7" id="KW-0012">Acyltransferase</keyword>
<evidence type="ECO:0000313" key="7">
    <source>
        <dbReference type="EMBL" id="MEO3718145.1"/>
    </source>
</evidence>
<dbReference type="PANTHER" id="PTHR30606">
    <property type="entry name" value="LIPID A BIOSYNTHESIS LAUROYL ACYLTRANSFERASE"/>
    <property type="match status" value="1"/>
</dbReference>
<dbReference type="AlphaFoldDB" id="A0AAW9SX96"/>
<organism evidence="7 8">
    <name type="scientific">Corynebacterium amycolatum</name>
    <dbReference type="NCBI Taxonomy" id="43765"/>
    <lineage>
        <taxon>Bacteria</taxon>
        <taxon>Bacillati</taxon>
        <taxon>Actinomycetota</taxon>
        <taxon>Actinomycetes</taxon>
        <taxon>Mycobacteriales</taxon>
        <taxon>Corynebacteriaceae</taxon>
        <taxon>Corynebacterium</taxon>
    </lineage>
</organism>